<comment type="similarity">
    <text evidence="1">Belongs to the copine family.</text>
</comment>
<dbReference type="Gene3D" id="3.40.50.410">
    <property type="entry name" value="von Willebrand factor, type A domain"/>
    <property type="match status" value="1"/>
</dbReference>
<evidence type="ECO:0000256" key="3">
    <source>
        <dbReference type="ARBA" id="ARBA00022737"/>
    </source>
</evidence>
<feature type="domain" description="VWFA" evidence="6">
    <location>
        <begin position="261"/>
        <end position="460"/>
    </location>
</feature>
<dbReference type="PANTHER" id="PTHR10857">
    <property type="entry name" value="COPINE"/>
    <property type="match status" value="1"/>
</dbReference>
<evidence type="ECO:0000259" key="5">
    <source>
        <dbReference type="PROSITE" id="PS50004"/>
    </source>
</evidence>
<dbReference type="Proteomes" id="UP000694548">
    <property type="component" value="Unassembled WGS sequence"/>
</dbReference>
<dbReference type="FunFam" id="2.60.40.150:FF:000063">
    <property type="entry name" value="Copine 4"/>
    <property type="match status" value="1"/>
</dbReference>
<evidence type="ECO:0000313" key="7">
    <source>
        <dbReference type="Ensembl" id="ENSNFUP00015050225.1"/>
    </source>
</evidence>
<keyword evidence="8" id="KW-1185">Reference proteome</keyword>
<dbReference type="Ensembl" id="ENSNFUT00015052388.1">
    <property type="protein sequence ID" value="ENSNFUP00015050225.1"/>
    <property type="gene ID" value="ENSNFUG00015023501.1"/>
</dbReference>
<evidence type="ECO:0000256" key="1">
    <source>
        <dbReference type="ARBA" id="ARBA00009048"/>
    </source>
</evidence>
<dbReference type="GO" id="GO:0071277">
    <property type="term" value="P:cellular response to calcium ion"/>
    <property type="evidence" value="ECO:0007669"/>
    <property type="project" value="TreeGrafter"/>
</dbReference>
<dbReference type="InterPro" id="IPR010734">
    <property type="entry name" value="Copine_C"/>
</dbReference>
<evidence type="ECO:0000259" key="6">
    <source>
        <dbReference type="PROSITE" id="PS50234"/>
    </source>
</evidence>
<dbReference type="PANTHER" id="PTHR10857:SF6">
    <property type="entry name" value="COPINE-7"/>
    <property type="match status" value="1"/>
</dbReference>
<dbReference type="GO" id="GO:0046872">
    <property type="term" value="F:metal ion binding"/>
    <property type="evidence" value="ECO:0007669"/>
    <property type="project" value="UniProtKB-KW"/>
</dbReference>
<dbReference type="SUPFAM" id="SSF53300">
    <property type="entry name" value="vWA-like"/>
    <property type="match status" value="1"/>
</dbReference>
<dbReference type="InterPro" id="IPR036465">
    <property type="entry name" value="vWFA_dom_sf"/>
</dbReference>
<dbReference type="PROSITE" id="PS50234">
    <property type="entry name" value="VWFA"/>
    <property type="match status" value="1"/>
</dbReference>
<sequence length="508" mass="57312">ILTGPATCVTKVELRVSCKALLDRDTLNKSDPCVVLMVQNNGQWVELDRTEVIKSNLHPVFGKVFCLDYYFEEVQKLRFEVYDIHGTHSIGTRDDDFLGGMECTLGQIVAQKKMVKPLLLKYGKYAGKSTITVGFSLCVCDLSDLFSKSDPFLEIFRINDDGTEQLVHRTEVIKNNLNPVWEPFKVSLMSLCSCNEERKLKCLVWDYDSRGKHDFIGEFFATFREMQKISSGNKVLWDCMNPKYKQKKRNYKNSGVVILTDLKVAIDFTASNGDPRNSCSLHYINPYQPNEYLKALIAVGEICQDYDSDKRFSALGFGARIPPNYEVSHDFAINFNPDDDECEGIQGVVEAYQNCLPKIQLYGPTNVSPIINRLAKVAAGDGNIKDASRYHILLILTDGVVTDMADTREAIVRASYQPLSIIIVGVGNADFTDMQILDGDDGVLRSPKGEPVLRDIVQFVPFRDFKTVSVFSPSVTCSLSIHFSTSWHLTALKQLNRIFFLMQYPQLV</sequence>
<keyword evidence="3" id="KW-0677">Repeat</keyword>
<name>A0A8C6PWP1_NOTFU</name>
<dbReference type="InterPro" id="IPR035892">
    <property type="entry name" value="C2_domain_sf"/>
</dbReference>
<dbReference type="Gene3D" id="2.60.40.150">
    <property type="entry name" value="C2 domain"/>
    <property type="match status" value="2"/>
</dbReference>
<reference evidence="7" key="1">
    <citation type="submission" date="2025-08" db="UniProtKB">
        <authorList>
            <consortium name="Ensembl"/>
        </authorList>
    </citation>
    <scope>IDENTIFICATION</scope>
</reference>
<dbReference type="PROSITE" id="PS50004">
    <property type="entry name" value="C2"/>
    <property type="match status" value="2"/>
</dbReference>
<organism evidence="7 8">
    <name type="scientific">Nothobranchius furzeri</name>
    <name type="common">Turquoise killifish</name>
    <dbReference type="NCBI Taxonomy" id="105023"/>
    <lineage>
        <taxon>Eukaryota</taxon>
        <taxon>Metazoa</taxon>
        <taxon>Chordata</taxon>
        <taxon>Craniata</taxon>
        <taxon>Vertebrata</taxon>
        <taxon>Euteleostomi</taxon>
        <taxon>Actinopterygii</taxon>
        <taxon>Neopterygii</taxon>
        <taxon>Teleostei</taxon>
        <taxon>Neoteleostei</taxon>
        <taxon>Acanthomorphata</taxon>
        <taxon>Ovalentaria</taxon>
        <taxon>Atherinomorphae</taxon>
        <taxon>Cyprinodontiformes</taxon>
        <taxon>Nothobranchiidae</taxon>
        <taxon>Nothobranchius</taxon>
    </lineage>
</organism>
<dbReference type="SMART" id="SM00327">
    <property type="entry name" value="VWA"/>
    <property type="match status" value="1"/>
</dbReference>
<dbReference type="FunFam" id="2.60.40.150:FF:000163">
    <property type="entry name" value="Copine 7"/>
    <property type="match status" value="1"/>
</dbReference>
<dbReference type="InterPro" id="IPR037768">
    <property type="entry name" value="C2B_Copine"/>
</dbReference>
<protein>
    <submittedName>
        <fullName evidence="7">Copine 7</fullName>
    </submittedName>
</protein>
<proteinExistence type="inferred from homology"/>
<keyword evidence="2" id="KW-0479">Metal-binding</keyword>
<gene>
    <name evidence="7" type="primary">CPNE7</name>
</gene>
<dbReference type="CDD" id="cd04048">
    <property type="entry name" value="C2A_Copine"/>
    <property type="match status" value="1"/>
</dbReference>
<dbReference type="InterPro" id="IPR045052">
    <property type="entry name" value="Copine"/>
</dbReference>
<keyword evidence="4" id="KW-0106">Calcium</keyword>
<dbReference type="GeneTree" id="ENSGT00940000160442"/>
<dbReference type="CDD" id="cd04047">
    <property type="entry name" value="C2B_Copine"/>
    <property type="match status" value="1"/>
</dbReference>
<evidence type="ECO:0000256" key="4">
    <source>
        <dbReference type="ARBA" id="ARBA00022837"/>
    </source>
</evidence>
<dbReference type="InterPro" id="IPR000008">
    <property type="entry name" value="C2_dom"/>
</dbReference>
<evidence type="ECO:0000256" key="2">
    <source>
        <dbReference type="ARBA" id="ARBA00022723"/>
    </source>
</evidence>
<dbReference type="GO" id="GO:0005544">
    <property type="term" value="F:calcium-dependent phospholipid binding"/>
    <property type="evidence" value="ECO:0007669"/>
    <property type="project" value="InterPro"/>
</dbReference>
<dbReference type="SUPFAM" id="SSF49562">
    <property type="entry name" value="C2 domain (Calcium/lipid-binding domain, CaLB)"/>
    <property type="match status" value="2"/>
</dbReference>
<dbReference type="SMART" id="SM00239">
    <property type="entry name" value="C2"/>
    <property type="match status" value="2"/>
</dbReference>
<evidence type="ECO:0000313" key="8">
    <source>
        <dbReference type="Proteomes" id="UP000694548"/>
    </source>
</evidence>
<dbReference type="GO" id="GO:0005886">
    <property type="term" value="C:plasma membrane"/>
    <property type="evidence" value="ECO:0007669"/>
    <property type="project" value="TreeGrafter"/>
</dbReference>
<dbReference type="Pfam" id="PF00168">
    <property type="entry name" value="C2"/>
    <property type="match status" value="2"/>
</dbReference>
<dbReference type="InterPro" id="IPR002035">
    <property type="entry name" value="VWF_A"/>
</dbReference>
<feature type="domain" description="C2" evidence="5">
    <location>
        <begin position="1"/>
        <end position="118"/>
    </location>
</feature>
<accession>A0A8C6PWP1</accession>
<dbReference type="AlphaFoldDB" id="A0A8C6PWP1"/>
<reference evidence="7" key="2">
    <citation type="submission" date="2025-09" db="UniProtKB">
        <authorList>
            <consortium name="Ensembl"/>
        </authorList>
    </citation>
    <scope>IDENTIFICATION</scope>
</reference>
<dbReference type="Pfam" id="PF07002">
    <property type="entry name" value="Copine"/>
    <property type="match status" value="1"/>
</dbReference>
<feature type="domain" description="C2" evidence="5">
    <location>
        <begin position="121"/>
        <end position="238"/>
    </location>
</feature>